<gene>
    <name evidence="4" type="ORF">MCOR_8771</name>
</gene>
<proteinExistence type="predicted"/>
<dbReference type="EMBL" id="CACVKT020001608">
    <property type="protein sequence ID" value="CAC5369644.1"/>
    <property type="molecule type" value="Genomic_DNA"/>
</dbReference>
<organism evidence="4 5">
    <name type="scientific">Mytilus coruscus</name>
    <name type="common">Sea mussel</name>
    <dbReference type="NCBI Taxonomy" id="42192"/>
    <lineage>
        <taxon>Eukaryota</taxon>
        <taxon>Metazoa</taxon>
        <taxon>Spiralia</taxon>
        <taxon>Lophotrochozoa</taxon>
        <taxon>Mollusca</taxon>
        <taxon>Bivalvia</taxon>
        <taxon>Autobranchia</taxon>
        <taxon>Pteriomorphia</taxon>
        <taxon>Mytilida</taxon>
        <taxon>Mytiloidea</taxon>
        <taxon>Mytilidae</taxon>
        <taxon>Mytilinae</taxon>
        <taxon>Mytilus</taxon>
    </lineage>
</organism>
<name>A0A6J8AL28_MYTCO</name>
<dbReference type="Proteomes" id="UP000507470">
    <property type="component" value="Unassembled WGS sequence"/>
</dbReference>
<evidence type="ECO:0000256" key="1">
    <source>
        <dbReference type="ARBA" id="ARBA00022786"/>
    </source>
</evidence>
<reference evidence="4 5" key="1">
    <citation type="submission" date="2020-06" db="EMBL/GenBank/DDBJ databases">
        <authorList>
            <person name="Li R."/>
            <person name="Bekaert M."/>
        </authorList>
    </citation>
    <scope>NUCLEOTIDE SEQUENCE [LARGE SCALE GENOMIC DNA]</scope>
    <source>
        <strain evidence="5">wild</strain>
    </source>
</reference>
<accession>A0A6J8AL28</accession>
<feature type="domain" description="HECT" evidence="3">
    <location>
        <begin position="33"/>
        <end position="342"/>
    </location>
</feature>
<keyword evidence="1 2" id="KW-0833">Ubl conjugation pathway</keyword>
<feature type="active site" description="Glycyl thioester intermediate" evidence="2">
    <location>
        <position position="335"/>
    </location>
</feature>
<dbReference type="GO" id="GO:0004842">
    <property type="term" value="F:ubiquitin-protein transferase activity"/>
    <property type="evidence" value="ECO:0007669"/>
    <property type="project" value="InterPro"/>
</dbReference>
<dbReference type="InterPro" id="IPR035983">
    <property type="entry name" value="Hect_E3_ubiquitin_ligase"/>
</dbReference>
<evidence type="ECO:0000313" key="5">
    <source>
        <dbReference type="Proteomes" id="UP000507470"/>
    </source>
</evidence>
<dbReference type="Pfam" id="PF00632">
    <property type="entry name" value="HECT"/>
    <property type="match status" value="1"/>
</dbReference>
<dbReference type="SUPFAM" id="SSF56204">
    <property type="entry name" value="Hect, E3 ligase catalytic domain"/>
    <property type="match status" value="1"/>
</dbReference>
<dbReference type="Gene3D" id="3.30.2410.10">
    <property type="entry name" value="Hect, E3 ligase catalytic domain"/>
    <property type="match status" value="1"/>
</dbReference>
<dbReference type="OrthoDB" id="2384350at2759"/>
<evidence type="ECO:0000256" key="2">
    <source>
        <dbReference type="PROSITE-ProRule" id="PRU00104"/>
    </source>
</evidence>
<keyword evidence="5" id="KW-1185">Reference proteome</keyword>
<dbReference type="Gene3D" id="3.90.1750.10">
    <property type="entry name" value="Hect, E3 ligase catalytic domains"/>
    <property type="match status" value="1"/>
</dbReference>
<dbReference type="InterPro" id="IPR000569">
    <property type="entry name" value="HECT_dom"/>
</dbReference>
<sequence length="368" mass="42186">MAEIKEVVELLKIEASRTYKLRVEKDNIFDTVIEYLLTDRCELQKIEVEFLVDGYTLPAHDTGGPTRQLWTLFFQECLDKSRGMFEGEHGGFLPISNERALTEKWFYALGKAIVVSLVTGGPRFPYFTESCFSYLIDNQKSETTQFQHELSGQVQLLIDKVKQSAGETDVRSITNQEQFNSLMQQINSNCKDIIKITDKILFVQTVTKWFLVDKRKTAMEQLKEGLNTFNFLDRTKLCPGLKSCLVRDTNFTPNEELITSRLLPKLGELSTRNEKEVEIKHFAATLLLALKGDQAADLFEFMTGMRELPLDKDIELHIAFNQQSPDDTLPRAVTCGHLLLLPLGNADIKSFHRSFKLALEHRDYFGRI</sequence>
<protein>
    <recommendedName>
        <fullName evidence="3">HECT domain-containing protein</fullName>
    </recommendedName>
</protein>
<dbReference type="PROSITE" id="PS50237">
    <property type="entry name" value="HECT"/>
    <property type="match status" value="1"/>
</dbReference>
<evidence type="ECO:0000259" key="3">
    <source>
        <dbReference type="PROSITE" id="PS50237"/>
    </source>
</evidence>
<evidence type="ECO:0000313" key="4">
    <source>
        <dbReference type="EMBL" id="CAC5369644.1"/>
    </source>
</evidence>
<dbReference type="AlphaFoldDB" id="A0A6J8AL28"/>
<dbReference type="SMART" id="SM00119">
    <property type="entry name" value="HECTc"/>
    <property type="match status" value="1"/>
</dbReference>